<dbReference type="Pfam" id="PF08843">
    <property type="entry name" value="AbiEii"/>
    <property type="match status" value="1"/>
</dbReference>
<dbReference type="InterPro" id="IPR014942">
    <property type="entry name" value="AbiEii"/>
</dbReference>
<dbReference type="GO" id="GO:0016740">
    <property type="term" value="F:transferase activity"/>
    <property type="evidence" value="ECO:0007669"/>
    <property type="project" value="UniProtKB-KW"/>
</dbReference>
<organism evidence="1 2">
    <name type="scientific">Alkalimarinus alittae</name>
    <dbReference type="NCBI Taxonomy" id="2961619"/>
    <lineage>
        <taxon>Bacteria</taxon>
        <taxon>Pseudomonadati</taxon>
        <taxon>Pseudomonadota</taxon>
        <taxon>Gammaproteobacteria</taxon>
        <taxon>Alteromonadales</taxon>
        <taxon>Alteromonadaceae</taxon>
        <taxon>Alkalimarinus</taxon>
    </lineage>
</organism>
<gene>
    <name evidence="1" type="ORF">NKI27_04055</name>
</gene>
<sequence length="311" mass="34781">MGSLLNINMSLDPEIINDIAIELGVDPAFVEKDWYAVQVLKSLATHQSDEITTIFSGGTSLSKAHGLIQRFSEDLDFRCLYINESSGNKRKSIRRDYRASILTSVKGVDSITLENDNVLAASNYIKFPLAYPQNHSSHASLRPHLEVEFSFTQPRLVPELKPVQSLVSTFTNGKPEARILCLSPIETGADKISALTWRVLRRDRALEGDDPTMIRHLHDLAALKPLLIGNQDMFAGTALESFEQDQQSGRRETDAGFYKSMEMALDALSSDSLYKTEYSQFVDAMSYADDGERIDFSEAKDNFAELIALFK</sequence>
<accession>A0ABY6N4A7</accession>
<dbReference type="Proteomes" id="UP001163739">
    <property type="component" value="Chromosome"/>
</dbReference>
<dbReference type="EMBL" id="CP100390">
    <property type="protein sequence ID" value="UZE96933.1"/>
    <property type="molecule type" value="Genomic_DNA"/>
</dbReference>
<keyword evidence="1" id="KW-0808">Transferase</keyword>
<protein>
    <submittedName>
        <fullName evidence="1">Nucleotidyl transferase AbiEii/AbiGii toxin family protein</fullName>
    </submittedName>
</protein>
<dbReference type="Gene3D" id="3.10.450.620">
    <property type="entry name" value="JHP933, nucleotidyltransferase-like core domain"/>
    <property type="match status" value="1"/>
</dbReference>
<reference evidence="1" key="1">
    <citation type="submission" date="2022-06" db="EMBL/GenBank/DDBJ databases">
        <title>Alkalimarinus sp. nov., isolated from gut of a Alitta virens.</title>
        <authorList>
            <person name="Yang A.I."/>
            <person name="Shin N.-R."/>
        </authorList>
    </citation>
    <scope>NUCLEOTIDE SEQUENCE</scope>
    <source>
        <strain evidence="1">A2M4</strain>
    </source>
</reference>
<evidence type="ECO:0000313" key="1">
    <source>
        <dbReference type="EMBL" id="UZE96933.1"/>
    </source>
</evidence>
<evidence type="ECO:0000313" key="2">
    <source>
        <dbReference type="Proteomes" id="UP001163739"/>
    </source>
</evidence>
<name>A0ABY6N4A7_9ALTE</name>
<dbReference type="RefSeq" id="WP_265048414.1">
    <property type="nucleotide sequence ID" value="NZ_CP100390.1"/>
</dbReference>
<keyword evidence="2" id="KW-1185">Reference proteome</keyword>
<proteinExistence type="predicted"/>